<dbReference type="GO" id="GO:0005739">
    <property type="term" value="C:mitochondrion"/>
    <property type="evidence" value="ECO:0007669"/>
    <property type="project" value="UniProtKB-SubCell"/>
</dbReference>
<dbReference type="Pfam" id="PF14955">
    <property type="entry name" value="MRP-S24"/>
    <property type="match status" value="1"/>
</dbReference>
<reference evidence="7 8" key="1">
    <citation type="journal article" date="2019" name="PLoS Biol.">
        <title>Sex chromosomes control vertical transmission of feminizing Wolbachia symbionts in an isopod.</title>
        <authorList>
            <person name="Becking T."/>
            <person name="Chebbi M.A."/>
            <person name="Giraud I."/>
            <person name="Moumen B."/>
            <person name="Laverre T."/>
            <person name="Caubet Y."/>
            <person name="Peccoud J."/>
            <person name="Gilbert C."/>
            <person name="Cordaux R."/>
        </authorList>
    </citation>
    <scope>NUCLEOTIDE SEQUENCE [LARGE SCALE GENOMIC DNA]</scope>
    <source>
        <strain evidence="7">ANa2</strain>
        <tissue evidence="7">Whole body excluding digestive tract and cuticle</tissue>
    </source>
</reference>
<dbReference type="EMBL" id="SEYY01011199">
    <property type="protein sequence ID" value="KAB7501271.1"/>
    <property type="molecule type" value="Genomic_DNA"/>
</dbReference>
<dbReference type="AlphaFoldDB" id="A0A5N5T3Z9"/>
<dbReference type="GO" id="GO:0005840">
    <property type="term" value="C:ribosome"/>
    <property type="evidence" value="ECO:0007669"/>
    <property type="project" value="UniProtKB-KW"/>
</dbReference>
<comment type="similarity">
    <text evidence="2">Belongs to the universal ribosomal protein uS3 family.</text>
</comment>
<dbReference type="GO" id="GO:1990904">
    <property type="term" value="C:ribonucleoprotein complex"/>
    <property type="evidence" value="ECO:0007669"/>
    <property type="project" value="UniProtKB-KW"/>
</dbReference>
<evidence type="ECO:0000256" key="3">
    <source>
        <dbReference type="ARBA" id="ARBA00022946"/>
    </source>
</evidence>
<evidence type="ECO:0000256" key="6">
    <source>
        <dbReference type="ARBA" id="ARBA00023274"/>
    </source>
</evidence>
<keyword evidence="6" id="KW-0687">Ribonucleoprotein</keyword>
<dbReference type="GO" id="GO:0006412">
    <property type="term" value="P:translation"/>
    <property type="evidence" value="ECO:0007669"/>
    <property type="project" value="TreeGrafter"/>
</dbReference>
<evidence type="ECO:0000256" key="1">
    <source>
        <dbReference type="ARBA" id="ARBA00004173"/>
    </source>
</evidence>
<dbReference type="PANTHER" id="PTHR21244:SF1">
    <property type="entry name" value="SMALL RIBOSOMAL SUBUNIT PROTEIN US3M"/>
    <property type="match status" value="1"/>
</dbReference>
<dbReference type="OrthoDB" id="5950413at2759"/>
<comment type="subcellular location">
    <subcellularLocation>
        <location evidence="1">Mitochondrion</location>
    </subcellularLocation>
</comment>
<sequence length="122" mass="14533">FFQKNSNAILDMNYPKSLAYLVSFRNFSTSLICQKSQAGRYKTTKFQTFPLTYEMANKPDQIGHRKAWNSWNTSNLYEGMREPETIVDDIFIRKFMTGTWHNMFVSEVSFIFELFFRHCQIL</sequence>
<protein>
    <submittedName>
        <fullName evidence="7">28S ribosomal protein S24, mitochondrial</fullName>
    </submittedName>
</protein>
<comment type="caution">
    <text evidence="7">The sequence shown here is derived from an EMBL/GenBank/DDBJ whole genome shotgun (WGS) entry which is preliminary data.</text>
</comment>
<keyword evidence="4 7" id="KW-0689">Ribosomal protein</keyword>
<name>A0A5N5T3Z9_9CRUS</name>
<evidence type="ECO:0000256" key="5">
    <source>
        <dbReference type="ARBA" id="ARBA00023128"/>
    </source>
</evidence>
<feature type="non-terminal residue" evidence="7">
    <location>
        <position position="1"/>
    </location>
</feature>
<proteinExistence type="inferred from homology"/>
<keyword evidence="5" id="KW-0496">Mitochondrion</keyword>
<evidence type="ECO:0000256" key="2">
    <source>
        <dbReference type="ARBA" id="ARBA00010761"/>
    </source>
</evidence>
<keyword evidence="8" id="KW-1185">Reference proteome</keyword>
<organism evidence="7 8">
    <name type="scientific">Armadillidium nasatum</name>
    <dbReference type="NCBI Taxonomy" id="96803"/>
    <lineage>
        <taxon>Eukaryota</taxon>
        <taxon>Metazoa</taxon>
        <taxon>Ecdysozoa</taxon>
        <taxon>Arthropoda</taxon>
        <taxon>Crustacea</taxon>
        <taxon>Multicrustacea</taxon>
        <taxon>Malacostraca</taxon>
        <taxon>Eumalacostraca</taxon>
        <taxon>Peracarida</taxon>
        <taxon>Isopoda</taxon>
        <taxon>Oniscidea</taxon>
        <taxon>Crinocheta</taxon>
        <taxon>Armadillidiidae</taxon>
        <taxon>Armadillidium</taxon>
    </lineage>
</organism>
<evidence type="ECO:0000256" key="4">
    <source>
        <dbReference type="ARBA" id="ARBA00022980"/>
    </source>
</evidence>
<evidence type="ECO:0000313" key="7">
    <source>
        <dbReference type="EMBL" id="KAB7501271.1"/>
    </source>
</evidence>
<dbReference type="InterPro" id="IPR026146">
    <property type="entry name" value="Ribosomal_uS3m"/>
</dbReference>
<gene>
    <name evidence="7" type="primary">mRpS24</name>
    <name evidence="7" type="ORF">Anas_09219</name>
</gene>
<evidence type="ECO:0000313" key="8">
    <source>
        <dbReference type="Proteomes" id="UP000326759"/>
    </source>
</evidence>
<dbReference type="PANTHER" id="PTHR21244">
    <property type="entry name" value="MITOCHONDRIAL 28S RIBOSOMAL PROTEIN S24"/>
    <property type="match status" value="1"/>
</dbReference>
<accession>A0A5N5T3Z9</accession>
<keyword evidence="3" id="KW-0809">Transit peptide</keyword>
<dbReference type="Proteomes" id="UP000326759">
    <property type="component" value="Unassembled WGS sequence"/>
</dbReference>